<dbReference type="HOGENOM" id="CLU_2036104_0_0_4"/>
<proteinExistence type="predicted"/>
<evidence type="ECO:0008006" key="4">
    <source>
        <dbReference type="Google" id="ProtNLM"/>
    </source>
</evidence>
<organism evidence="2 3">
    <name type="scientific">Ramlibacter tataouinensis (strain ATCC BAA-407 / DSM 14655 / LMG 21543 / TTB310)</name>
    <dbReference type="NCBI Taxonomy" id="365046"/>
    <lineage>
        <taxon>Bacteria</taxon>
        <taxon>Pseudomonadati</taxon>
        <taxon>Pseudomonadota</taxon>
        <taxon>Betaproteobacteria</taxon>
        <taxon>Burkholderiales</taxon>
        <taxon>Comamonadaceae</taxon>
        <taxon>Ramlibacter</taxon>
    </lineage>
</organism>
<reference evidence="3" key="1">
    <citation type="submission" date="2006-01" db="EMBL/GenBank/DDBJ databases">
        <title>Genome of the cyst-dividing bacterium Ramlibacter tataouinensis.</title>
        <authorList>
            <person name="Barakat M."/>
            <person name="Ortet P."/>
            <person name="De Luca G."/>
            <person name="Jourlin-Castelli C."/>
            <person name="Ansaldi M."/>
            <person name="Py B."/>
            <person name="Fichant G."/>
            <person name="Coutinho P."/>
            <person name="Voulhoux R."/>
            <person name="Bastien O."/>
            <person name="Roy S."/>
            <person name="Marechal E."/>
            <person name="Henrissat B."/>
            <person name="Quentin Y."/>
            <person name="Noirot P."/>
            <person name="Filloux A."/>
            <person name="Mejean V."/>
            <person name="DuBow M."/>
            <person name="Barras F."/>
            <person name="Heulin T."/>
        </authorList>
    </citation>
    <scope>NUCLEOTIDE SEQUENCE [LARGE SCALE GENOMIC DNA]</scope>
    <source>
        <strain evidence="3">ATCC BAA-407 / DSM 14655 / LMG 21543 / TTB310</strain>
    </source>
</reference>
<dbReference type="RefSeq" id="WP_013903125.1">
    <property type="nucleotide sequence ID" value="NC_015677.1"/>
</dbReference>
<evidence type="ECO:0000256" key="1">
    <source>
        <dbReference type="SAM" id="MobiDB-lite"/>
    </source>
</evidence>
<protein>
    <recommendedName>
        <fullName evidence="4">ParD-like antitoxin of type II toxin-antitoxin system</fullName>
    </recommendedName>
</protein>
<dbReference type="Proteomes" id="UP000008385">
    <property type="component" value="Chromosome"/>
</dbReference>
<dbReference type="eggNOG" id="ENOG5032TK1">
    <property type="taxonomic scope" value="Bacteria"/>
</dbReference>
<evidence type="ECO:0000313" key="2">
    <source>
        <dbReference type="EMBL" id="AEG94897.1"/>
    </source>
</evidence>
<dbReference type="EMBL" id="CP000245">
    <property type="protein sequence ID" value="AEG94897.1"/>
    <property type="molecule type" value="Genomic_DNA"/>
</dbReference>
<dbReference type="OrthoDB" id="5422561at2"/>
<feature type="compositionally biased region" description="Basic residues" evidence="1">
    <location>
        <begin position="111"/>
        <end position="121"/>
    </location>
</feature>
<name>F5Y317_RAMTT</name>
<feature type="region of interest" description="Disordered" evidence="1">
    <location>
        <begin position="102"/>
        <end position="121"/>
    </location>
</feature>
<dbReference type="KEGG" id="rta:Rta_37820"/>
<sequence length="121" mass="12782">MSDAPPFVSVKLPAALVNQARESAQTMRRSVASQIEYWATLGKALEQAGLTTQDSQALIARQERAAYRVTPPAPQALSPELDELQAHVLALAKSGALSARTQDAVAAGKAKGTRSKTRKAA</sequence>
<dbReference type="AlphaFoldDB" id="F5Y317"/>
<keyword evidence="3" id="KW-1185">Reference proteome</keyword>
<gene>
    <name evidence="2" type="ordered locus">Rta_37820</name>
</gene>
<reference evidence="2 3" key="2">
    <citation type="journal article" date="2011" name="PLoS ONE">
        <title>The Cyst-Dividing Bacterium Ramlibacter tataouinensis TTB310 Genome Reveals a Well-Stocked Toolbox for Adaptation to a Desert Environment.</title>
        <authorList>
            <person name="De Luca G."/>
            <person name="Barakat M."/>
            <person name="Ortet P."/>
            <person name="Fochesato S."/>
            <person name="Jourlin-Castelli C."/>
            <person name="Ansaldi M."/>
            <person name="Py B."/>
            <person name="Fichant G."/>
            <person name="Coutinho P.M."/>
            <person name="Voulhoux R."/>
            <person name="Bastien O."/>
            <person name="Marechal E."/>
            <person name="Henrissat B."/>
            <person name="Quentin Y."/>
            <person name="Noirot P."/>
            <person name="Filloux A."/>
            <person name="Mejean V."/>
            <person name="Dubow M.S."/>
            <person name="Barras F."/>
            <person name="Barbe V."/>
            <person name="Weissenbach J."/>
            <person name="Mihalcescu I."/>
            <person name="Vermeglio A."/>
            <person name="Achouak W."/>
            <person name="Heulin T."/>
        </authorList>
    </citation>
    <scope>NUCLEOTIDE SEQUENCE [LARGE SCALE GENOMIC DNA]</scope>
    <source>
        <strain evidence="3">ATCC BAA-407 / DSM 14655 / LMG 21543 / TTB310</strain>
    </source>
</reference>
<evidence type="ECO:0000313" key="3">
    <source>
        <dbReference type="Proteomes" id="UP000008385"/>
    </source>
</evidence>
<dbReference type="Pfam" id="PF11903">
    <property type="entry name" value="ParD_like"/>
    <property type="match status" value="1"/>
</dbReference>
<dbReference type="InterPro" id="IPR021831">
    <property type="entry name" value="ParD-like"/>
</dbReference>
<dbReference type="PATRIC" id="fig|365046.3.peg.3876"/>
<accession>F5Y317</accession>